<dbReference type="PROSITE" id="PS50949">
    <property type="entry name" value="HTH_GNTR"/>
    <property type="match status" value="2"/>
</dbReference>
<gene>
    <name evidence="5" type="ORF">POF50_019700</name>
</gene>
<keyword evidence="1" id="KW-0805">Transcription regulation</keyword>
<dbReference type="GO" id="GO:0045892">
    <property type="term" value="P:negative regulation of DNA-templated transcription"/>
    <property type="evidence" value="ECO:0007669"/>
    <property type="project" value="TreeGrafter"/>
</dbReference>
<evidence type="ECO:0000256" key="1">
    <source>
        <dbReference type="ARBA" id="ARBA00023015"/>
    </source>
</evidence>
<keyword evidence="2" id="KW-0238">DNA-binding</keyword>
<organism evidence="5">
    <name type="scientific">Streptantibioticus silvisoli</name>
    <dbReference type="NCBI Taxonomy" id="2705255"/>
    <lineage>
        <taxon>Bacteria</taxon>
        <taxon>Bacillati</taxon>
        <taxon>Actinomycetota</taxon>
        <taxon>Actinomycetes</taxon>
        <taxon>Kitasatosporales</taxon>
        <taxon>Streptomycetaceae</taxon>
        <taxon>Streptantibioticus</taxon>
    </lineage>
</organism>
<dbReference type="InterPro" id="IPR036390">
    <property type="entry name" value="WH_DNA-bd_sf"/>
</dbReference>
<evidence type="ECO:0000256" key="3">
    <source>
        <dbReference type="ARBA" id="ARBA00023163"/>
    </source>
</evidence>
<keyword evidence="3" id="KW-0804">Transcription</keyword>
<dbReference type="CDD" id="cd07377">
    <property type="entry name" value="WHTH_GntR"/>
    <property type="match status" value="1"/>
</dbReference>
<evidence type="ECO:0000256" key="2">
    <source>
        <dbReference type="ARBA" id="ARBA00023125"/>
    </source>
</evidence>
<dbReference type="PRINTS" id="PR00035">
    <property type="entry name" value="HTHGNTR"/>
</dbReference>
<dbReference type="PANTHER" id="PTHR44846">
    <property type="entry name" value="MANNOSYL-D-GLYCERATE TRANSPORT/METABOLISM SYSTEM REPRESSOR MNGR-RELATED"/>
    <property type="match status" value="1"/>
</dbReference>
<feature type="domain" description="HTH gntR-type" evidence="4">
    <location>
        <begin position="7"/>
        <end position="73"/>
    </location>
</feature>
<comment type="caution">
    <text evidence="5">The sequence shown here is derived from an EMBL/GenBank/DDBJ whole genome shotgun (WGS) entry which is preliminary data.</text>
</comment>
<dbReference type="PANTHER" id="PTHR44846:SF17">
    <property type="entry name" value="GNTR-FAMILY TRANSCRIPTIONAL REGULATOR"/>
    <property type="match status" value="1"/>
</dbReference>
<dbReference type="EMBL" id="JABXJJ020000023">
    <property type="protein sequence ID" value="MDI5971527.1"/>
    <property type="molecule type" value="Genomic_DNA"/>
</dbReference>
<protein>
    <submittedName>
        <fullName evidence="5">GntR family transcriptional regulator</fullName>
    </submittedName>
</protein>
<dbReference type="AlphaFoldDB" id="A0AA90HB68"/>
<evidence type="ECO:0000313" key="5">
    <source>
        <dbReference type="EMBL" id="MDI5971527.1"/>
    </source>
</evidence>
<proteinExistence type="predicted"/>
<feature type="domain" description="HTH gntR-type" evidence="4">
    <location>
        <begin position="73"/>
        <end position="141"/>
    </location>
</feature>
<dbReference type="Gene3D" id="1.10.10.10">
    <property type="entry name" value="Winged helix-like DNA-binding domain superfamily/Winged helix DNA-binding domain"/>
    <property type="match status" value="2"/>
</dbReference>
<dbReference type="InterPro" id="IPR050679">
    <property type="entry name" value="Bact_HTH_transcr_reg"/>
</dbReference>
<dbReference type="GO" id="GO:0003700">
    <property type="term" value="F:DNA-binding transcription factor activity"/>
    <property type="evidence" value="ECO:0007669"/>
    <property type="project" value="InterPro"/>
</dbReference>
<dbReference type="SUPFAM" id="SSF46785">
    <property type="entry name" value="Winged helix' DNA-binding domain"/>
    <property type="match status" value="2"/>
</dbReference>
<name>A0AA90HB68_9ACTN</name>
<accession>A0AA90HB68</accession>
<dbReference type="RefSeq" id="WP_271312955.1">
    <property type="nucleotide sequence ID" value="NZ_JABXJJ020000023.1"/>
</dbReference>
<dbReference type="Pfam" id="PF00392">
    <property type="entry name" value="GntR"/>
    <property type="match status" value="2"/>
</dbReference>
<dbReference type="GO" id="GO:0003677">
    <property type="term" value="F:DNA binding"/>
    <property type="evidence" value="ECO:0007669"/>
    <property type="project" value="UniProtKB-KW"/>
</dbReference>
<dbReference type="InterPro" id="IPR000524">
    <property type="entry name" value="Tscrpt_reg_HTH_GntR"/>
</dbReference>
<sequence>MPQGSPRGAYLEVSKSLHEKIRAGKITEDLPSQSALVSEYSVSRSTVERALATLRDAGLIESVKGAGWYVTGTGDRRPLLERITDLLRTDDVKVGDPFPTEKDLCDRFDVSRTAVRSAIAQLEGQGLIGKTAPRGRVVRALPAKPGSPAE</sequence>
<reference evidence="5" key="1">
    <citation type="submission" date="2023-05" db="EMBL/GenBank/DDBJ databases">
        <title>Streptantibioticus silvisoli sp. nov., acidotolerant actinomycetes 1 from pine litter.</title>
        <authorList>
            <person name="Swiecimska M."/>
            <person name="Golinska P."/>
            <person name="Sangal V."/>
            <person name="Wachnowicz B."/>
            <person name="Goodfellow M."/>
        </authorList>
    </citation>
    <scope>NUCLEOTIDE SEQUENCE</scope>
    <source>
        <strain evidence="5">SL13</strain>
    </source>
</reference>
<dbReference type="SMART" id="SM00345">
    <property type="entry name" value="HTH_GNTR"/>
    <property type="match status" value="2"/>
</dbReference>
<dbReference type="InterPro" id="IPR036388">
    <property type="entry name" value="WH-like_DNA-bd_sf"/>
</dbReference>
<evidence type="ECO:0000259" key="4">
    <source>
        <dbReference type="PROSITE" id="PS50949"/>
    </source>
</evidence>